<proteinExistence type="predicted"/>
<reference evidence="3" key="1">
    <citation type="submission" date="2017-04" db="EMBL/GenBank/DDBJ databases">
        <title>Complete Genome Sequences of Twelve Strains of a Stable Defined Moderately Diverse Mouse Microbiota 2 (sDMDMm2).</title>
        <authorList>
            <person name="Uchimura Y."/>
            <person name="Wyss M."/>
            <person name="Brugiroux S."/>
            <person name="Limenitakis J.P."/>
            <person name="Stecher B."/>
            <person name="McCoy K.D."/>
            <person name="Macpherson A.J."/>
        </authorList>
    </citation>
    <scope>NUCLEOTIDE SEQUENCE</scope>
    <source>
        <strain evidence="3">YL58</strain>
    </source>
</reference>
<dbReference type="PANTHER" id="PTHR43249">
    <property type="entry name" value="UDP-N-ACETYL-2-AMINO-2-DEOXY-D-GLUCURONATE OXIDASE"/>
    <property type="match status" value="1"/>
</dbReference>
<dbReference type="PANTHER" id="PTHR43249:SF1">
    <property type="entry name" value="D-GLUCOSIDE 3-DEHYDROGENASE"/>
    <property type="match status" value="1"/>
</dbReference>
<evidence type="ECO:0000313" key="4">
    <source>
        <dbReference type="Proteomes" id="UP000092574"/>
    </source>
</evidence>
<organism evidence="3 4">
    <name type="scientific">Blautia pseudococcoides</name>
    <dbReference type="NCBI Taxonomy" id="1796616"/>
    <lineage>
        <taxon>Bacteria</taxon>
        <taxon>Bacillati</taxon>
        <taxon>Bacillota</taxon>
        <taxon>Clostridia</taxon>
        <taxon>Lachnospirales</taxon>
        <taxon>Lachnospiraceae</taxon>
        <taxon>Blautia</taxon>
    </lineage>
</organism>
<sequence>MKEGVFMLRIGIAGLGVISASHLEAIGRLKEKAVIAAVCDIDTIKRGKVPGAVFYTDLETMLKCERLDCLHVCLPHHLHVPAGRLAARYGVHVFMEKPAGLDGEDVESLIEDQESQKIKIGVCLQNRCNETTKKMREILSSGKYGRLRGCKAIVTWDRTRDYYTKDPWRGKRSESGGGVMLSQAIHTLDLLELFCGNPVWVKGLAGNLLLEDIEVEDTACAHIAFEDHVSAVFYGTVTHCSNSSIELEIIMEDAVFCIKNNRLIRLKNHHETVLAYDNILPGGKDYYGYSHYNAIREFYEELEGRNGSHTRLQEAKKVNVLIDKIMESAKSGKKVYF</sequence>
<dbReference type="InterPro" id="IPR055170">
    <property type="entry name" value="GFO_IDH_MocA-like_dom"/>
</dbReference>
<protein>
    <recommendedName>
        <fullName evidence="5">Dehydrogenase</fullName>
    </recommendedName>
</protein>
<dbReference type="Proteomes" id="UP000092574">
    <property type="component" value="Chromosome"/>
</dbReference>
<dbReference type="Pfam" id="PF01408">
    <property type="entry name" value="GFO_IDH_MocA"/>
    <property type="match status" value="1"/>
</dbReference>
<dbReference type="STRING" id="1796616.A4V09_12285"/>
<keyword evidence="4" id="KW-1185">Reference proteome</keyword>
<evidence type="ECO:0000259" key="2">
    <source>
        <dbReference type="Pfam" id="PF22725"/>
    </source>
</evidence>
<evidence type="ECO:0000313" key="3">
    <source>
        <dbReference type="EMBL" id="ANU76477.1"/>
    </source>
</evidence>
<dbReference type="SUPFAM" id="SSF51735">
    <property type="entry name" value="NAD(P)-binding Rossmann-fold domains"/>
    <property type="match status" value="1"/>
</dbReference>
<dbReference type="KEGG" id="byl:A4V09_12285"/>
<dbReference type="GO" id="GO:0000166">
    <property type="term" value="F:nucleotide binding"/>
    <property type="evidence" value="ECO:0007669"/>
    <property type="project" value="InterPro"/>
</dbReference>
<feature type="domain" description="Gfo/Idh/MocA-like oxidoreductase N-terminal" evidence="1">
    <location>
        <begin position="8"/>
        <end position="118"/>
    </location>
</feature>
<evidence type="ECO:0000259" key="1">
    <source>
        <dbReference type="Pfam" id="PF01408"/>
    </source>
</evidence>
<feature type="domain" description="GFO/IDH/MocA-like oxidoreductase" evidence="2">
    <location>
        <begin position="133"/>
        <end position="254"/>
    </location>
</feature>
<dbReference type="SUPFAM" id="SSF55347">
    <property type="entry name" value="Glyceraldehyde-3-phosphate dehydrogenase-like, C-terminal domain"/>
    <property type="match status" value="1"/>
</dbReference>
<evidence type="ECO:0008006" key="5">
    <source>
        <dbReference type="Google" id="ProtNLM"/>
    </source>
</evidence>
<dbReference type="InterPro" id="IPR052515">
    <property type="entry name" value="Gfo/Idh/MocA_Oxidoreductase"/>
</dbReference>
<dbReference type="InterPro" id="IPR036291">
    <property type="entry name" value="NAD(P)-bd_dom_sf"/>
</dbReference>
<dbReference type="InterPro" id="IPR000683">
    <property type="entry name" value="Gfo/Idh/MocA-like_OxRdtase_N"/>
</dbReference>
<name>A0A1C7I9Z7_9FIRM</name>
<dbReference type="Pfam" id="PF22725">
    <property type="entry name" value="GFO_IDH_MocA_C3"/>
    <property type="match status" value="1"/>
</dbReference>
<dbReference type="EMBL" id="CP015405">
    <property type="protein sequence ID" value="ANU76477.1"/>
    <property type="molecule type" value="Genomic_DNA"/>
</dbReference>
<accession>A0A1C7I9Z7</accession>
<dbReference type="Gene3D" id="3.40.50.720">
    <property type="entry name" value="NAD(P)-binding Rossmann-like Domain"/>
    <property type="match status" value="1"/>
</dbReference>
<gene>
    <name evidence="3" type="ORF">A4V09_12285</name>
</gene>
<dbReference type="AlphaFoldDB" id="A0A1C7I9Z7"/>
<dbReference type="Gene3D" id="3.30.360.10">
    <property type="entry name" value="Dihydrodipicolinate Reductase, domain 2"/>
    <property type="match status" value="1"/>
</dbReference>
<dbReference type="OrthoDB" id="9781966at2"/>